<name>A0A6B0SPL5_9EURY</name>
<keyword evidence="2" id="KW-0812">Transmembrane</keyword>
<evidence type="ECO:0000313" key="4">
    <source>
        <dbReference type="Proteomes" id="UP000471521"/>
    </source>
</evidence>
<reference evidence="3 4" key="1">
    <citation type="submission" date="2019-12" db="EMBL/GenBank/DDBJ databases">
        <title>Isolation and characterization of three novel carbon monoxide-oxidizing members of Halobacteria from salione crusts and soils.</title>
        <authorList>
            <person name="Myers M.R."/>
            <person name="King G.M."/>
        </authorList>
    </citation>
    <scope>NUCLEOTIDE SEQUENCE [LARGE SCALE GENOMIC DNA]</scope>
    <source>
        <strain evidence="3 4">PCN9</strain>
    </source>
</reference>
<feature type="compositionally biased region" description="Basic residues" evidence="1">
    <location>
        <begin position="148"/>
        <end position="161"/>
    </location>
</feature>
<accession>A0A6B0SPL5</accession>
<evidence type="ECO:0000313" key="3">
    <source>
        <dbReference type="EMBL" id="MXR19569.1"/>
    </source>
</evidence>
<feature type="region of interest" description="Disordered" evidence="1">
    <location>
        <begin position="140"/>
        <end position="161"/>
    </location>
</feature>
<feature type="transmembrane region" description="Helical" evidence="2">
    <location>
        <begin position="112"/>
        <end position="131"/>
    </location>
</feature>
<protein>
    <submittedName>
        <fullName evidence="3">Uncharacterized protein</fullName>
    </submittedName>
</protein>
<keyword evidence="2" id="KW-0472">Membrane</keyword>
<dbReference type="AlphaFoldDB" id="A0A6B0SPL5"/>
<evidence type="ECO:0000256" key="2">
    <source>
        <dbReference type="SAM" id="Phobius"/>
    </source>
</evidence>
<feature type="transmembrane region" description="Helical" evidence="2">
    <location>
        <begin position="20"/>
        <end position="43"/>
    </location>
</feature>
<feature type="transmembrane region" description="Helical" evidence="2">
    <location>
        <begin position="55"/>
        <end position="73"/>
    </location>
</feature>
<evidence type="ECO:0000256" key="1">
    <source>
        <dbReference type="SAM" id="MobiDB-lite"/>
    </source>
</evidence>
<sequence>AAFVSLYVRTDRDRVGFHGVLAAVVSGLAGVTVGLGFALGHVAPTADHVIAHFRLNVLGLLGLSIVGVVSQFYPPAVGVLPHSGDRTALASIVALAAGLWVEAAGRLAGNDGVATAGLGVGFTGALAFAYASRARSVLAPRGGDAGRQRRRKRRRPAERPQ</sequence>
<proteinExistence type="predicted"/>
<keyword evidence="4" id="KW-1185">Reference proteome</keyword>
<feature type="non-terminal residue" evidence="3">
    <location>
        <position position="1"/>
    </location>
</feature>
<organism evidence="3 4">
    <name type="scientific">Halobacterium bonnevillei</name>
    <dbReference type="NCBI Taxonomy" id="2692200"/>
    <lineage>
        <taxon>Archaea</taxon>
        <taxon>Methanobacteriati</taxon>
        <taxon>Methanobacteriota</taxon>
        <taxon>Stenosarchaea group</taxon>
        <taxon>Halobacteria</taxon>
        <taxon>Halobacteriales</taxon>
        <taxon>Halobacteriaceae</taxon>
        <taxon>Halobacterium</taxon>
    </lineage>
</organism>
<gene>
    <name evidence="3" type="ORF">GRX66_02705</name>
</gene>
<keyword evidence="2" id="KW-1133">Transmembrane helix</keyword>
<comment type="caution">
    <text evidence="3">The sequence shown here is derived from an EMBL/GenBank/DDBJ whole genome shotgun (WGS) entry which is preliminary data.</text>
</comment>
<dbReference type="Proteomes" id="UP000471521">
    <property type="component" value="Unassembled WGS sequence"/>
</dbReference>
<dbReference type="EMBL" id="WUUU01000009">
    <property type="protein sequence ID" value="MXR19569.1"/>
    <property type="molecule type" value="Genomic_DNA"/>
</dbReference>